<proteinExistence type="predicted"/>
<accession>A0A3A6WEY3</accession>
<reference evidence="3 4" key="1">
    <citation type="submission" date="2018-08" db="EMBL/GenBank/DDBJ databases">
        <title>Genome Sequences of Legionella pneumophila subsp. pneumophila Isolates, Recovered from a Drinking Water System in a Large Builging.</title>
        <authorList>
            <person name="Gomez-Alvarez V."/>
            <person name="Boczek L."/>
            <person name="King D."/>
            <person name="Pemberton A."/>
            <person name="Pfaller S."/>
            <person name="Rodgers M."/>
            <person name="Santodomingo J."/>
            <person name="Revetta R."/>
        </authorList>
    </citation>
    <scope>NUCLEOTIDE SEQUENCE [LARGE SCALE GENOMIC DNA]</scope>
    <source>
        <strain evidence="3 4">L01C.1</strain>
    </source>
</reference>
<dbReference type="PANTHER" id="PTHR21240">
    <property type="entry name" value="2-AMINO-3-CARBOXYLMUCONATE-6-SEMIALDEHYDE DECARBOXYLASE"/>
    <property type="match status" value="1"/>
</dbReference>
<dbReference type="Proteomes" id="UP000277145">
    <property type="component" value="Unassembled WGS sequence"/>
</dbReference>
<evidence type="ECO:0000256" key="1">
    <source>
        <dbReference type="ARBA" id="ARBA00023239"/>
    </source>
</evidence>
<dbReference type="InterPro" id="IPR032465">
    <property type="entry name" value="ACMSD"/>
</dbReference>
<keyword evidence="1" id="KW-0456">Lyase</keyword>
<dbReference type="Pfam" id="PF04909">
    <property type="entry name" value="Amidohydro_2"/>
    <property type="match status" value="1"/>
</dbReference>
<dbReference type="GO" id="GO:0019748">
    <property type="term" value="P:secondary metabolic process"/>
    <property type="evidence" value="ECO:0007669"/>
    <property type="project" value="TreeGrafter"/>
</dbReference>
<dbReference type="AlphaFoldDB" id="A0A3A6WEY3"/>
<dbReference type="GO" id="GO:0016787">
    <property type="term" value="F:hydrolase activity"/>
    <property type="evidence" value="ECO:0007669"/>
    <property type="project" value="UniProtKB-KW"/>
</dbReference>
<evidence type="ECO:0000259" key="2">
    <source>
        <dbReference type="Pfam" id="PF04909"/>
    </source>
</evidence>
<gene>
    <name evidence="3" type="ORF">D1H98_06965</name>
</gene>
<dbReference type="SUPFAM" id="SSF51556">
    <property type="entry name" value="Metallo-dependent hydrolases"/>
    <property type="match status" value="1"/>
</dbReference>
<dbReference type="RefSeq" id="WP_015961670.1">
    <property type="nucleotide sequence ID" value="NZ_CP021281.1"/>
</dbReference>
<sequence>MIVDFETHFITEACIDYLTQRQEVPKLVPELNGAYTMCFTPDVSLFHTSALMEELLSLNEQRLAIMDQAGVTIQVLSLTTINGIDSCPGDENKSTALAREVNDQLYSAIQKHPERFKGFASISPYDVKEGVKELERAISQLGFVGWLTHSDFGQDNYLDDKIYWPLLEAAESLNIPIYLHPNVPIMREFGKYGFALGGSALGFEFDTALCLMRMILGGVFDAFPKLKIMLGHLGETMPFLMERLDHLYRIPDLKPYRPSIQRIPSEVLRQNVYITTSGRFFAPALRYVLEVMGEDRVLFASDYPMESLLDATRFIQDSDLSNQTKQKIFSINAKNLNLI</sequence>
<dbReference type="InterPro" id="IPR032466">
    <property type="entry name" value="Metal_Hydrolase"/>
</dbReference>
<feature type="domain" description="Amidohydrolase-related" evidence="2">
    <location>
        <begin position="52"/>
        <end position="334"/>
    </location>
</feature>
<comment type="caution">
    <text evidence="3">The sequence shown here is derived from an EMBL/GenBank/DDBJ whole genome shotgun (WGS) entry which is preliminary data.</text>
</comment>
<protein>
    <submittedName>
        <fullName evidence="3">Amidohydrolase</fullName>
    </submittedName>
</protein>
<dbReference type="InterPro" id="IPR006680">
    <property type="entry name" value="Amidohydro-rel"/>
</dbReference>
<evidence type="ECO:0000313" key="4">
    <source>
        <dbReference type="Proteomes" id="UP000277145"/>
    </source>
</evidence>
<organism evidence="3 4">
    <name type="scientific">Legionella pneumophila subsp. pneumophila</name>
    <dbReference type="NCBI Taxonomy" id="91891"/>
    <lineage>
        <taxon>Bacteria</taxon>
        <taxon>Pseudomonadati</taxon>
        <taxon>Pseudomonadota</taxon>
        <taxon>Gammaproteobacteria</taxon>
        <taxon>Legionellales</taxon>
        <taxon>Legionellaceae</taxon>
        <taxon>Legionella</taxon>
    </lineage>
</organism>
<dbReference type="EMBL" id="QWDR01000001">
    <property type="protein sequence ID" value="RJY34521.1"/>
    <property type="molecule type" value="Genomic_DNA"/>
</dbReference>
<dbReference type="GO" id="GO:0005829">
    <property type="term" value="C:cytosol"/>
    <property type="evidence" value="ECO:0007669"/>
    <property type="project" value="TreeGrafter"/>
</dbReference>
<dbReference type="PANTHER" id="PTHR21240:SF30">
    <property type="entry name" value="AMIDOHYDROLASE-RELATED DOMAIN-CONTAINING PROTEIN-RELATED"/>
    <property type="match status" value="1"/>
</dbReference>
<evidence type="ECO:0000313" key="3">
    <source>
        <dbReference type="EMBL" id="RJY34521.1"/>
    </source>
</evidence>
<dbReference type="Gene3D" id="3.20.20.140">
    <property type="entry name" value="Metal-dependent hydrolases"/>
    <property type="match status" value="1"/>
</dbReference>
<name>A0A3A6WEY3_LEGPN</name>
<dbReference type="GO" id="GO:0016831">
    <property type="term" value="F:carboxy-lyase activity"/>
    <property type="evidence" value="ECO:0007669"/>
    <property type="project" value="InterPro"/>
</dbReference>
<keyword evidence="3" id="KW-0378">Hydrolase</keyword>